<dbReference type="STRING" id="1095630.A0A2J6T2L1"/>
<feature type="region of interest" description="Disordered" evidence="1">
    <location>
        <begin position="1"/>
        <end position="38"/>
    </location>
</feature>
<sequence length="296" mass="34190">MSNSPFYGNNSLPSQQYDPSLGYPYFPQPETRHTPSSLGWPPGTDFVKLYKFFVPKGKLPYFQLQERYTPTSQTPQRVHLDESTPGSYKKNQFPCQYPGPCNGKVSVFGRPADLERHYKNVHADVKDSFPCDYRKCPRSQGENSFTRKDHYRDHLRDYHKEDIGCCRGEKSSGGKDKLKWQKAQRLWLAERNIEYKYWRCARCLVKNYVERQGWECASCKSPCEEDRVRARQKLGPGMQTPEDHSEVTMVDGAQYAAPYCSTCHGNSYVDYGYGPSACPDCQPTVVPYYENIVYPQ</sequence>
<gene>
    <name evidence="2" type="ORF">K444DRAFT_535211</name>
</gene>
<name>A0A2J6T2L1_9HELO</name>
<dbReference type="EMBL" id="KZ613847">
    <property type="protein sequence ID" value="PMD57173.1"/>
    <property type="molecule type" value="Genomic_DNA"/>
</dbReference>
<proteinExistence type="predicted"/>
<dbReference type="GeneID" id="36583350"/>
<dbReference type="RefSeq" id="XP_024734077.1">
    <property type="nucleotide sequence ID" value="XM_024875270.1"/>
</dbReference>
<dbReference type="InParanoid" id="A0A2J6T2L1"/>
<dbReference type="AlphaFoldDB" id="A0A2J6T2L1"/>
<reference evidence="2 3" key="1">
    <citation type="submission" date="2016-04" db="EMBL/GenBank/DDBJ databases">
        <title>A degradative enzymes factory behind the ericoid mycorrhizal symbiosis.</title>
        <authorList>
            <consortium name="DOE Joint Genome Institute"/>
            <person name="Martino E."/>
            <person name="Morin E."/>
            <person name="Grelet G."/>
            <person name="Kuo A."/>
            <person name="Kohler A."/>
            <person name="Daghino S."/>
            <person name="Barry K."/>
            <person name="Choi C."/>
            <person name="Cichocki N."/>
            <person name="Clum A."/>
            <person name="Copeland A."/>
            <person name="Hainaut M."/>
            <person name="Haridas S."/>
            <person name="Labutti K."/>
            <person name="Lindquist E."/>
            <person name="Lipzen A."/>
            <person name="Khouja H.-R."/>
            <person name="Murat C."/>
            <person name="Ohm R."/>
            <person name="Olson A."/>
            <person name="Spatafora J."/>
            <person name="Veneault-Fourrey C."/>
            <person name="Henrissat B."/>
            <person name="Grigoriev I."/>
            <person name="Martin F."/>
            <person name="Perotto S."/>
        </authorList>
    </citation>
    <scope>NUCLEOTIDE SEQUENCE [LARGE SCALE GENOMIC DNA]</scope>
    <source>
        <strain evidence="2 3">E</strain>
    </source>
</reference>
<evidence type="ECO:0000313" key="2">
    <source>
        <dbReference type="EMBL" id="PMD57173.1"/>
    </source>
</evidence>
<dbReference type="OrthoDB" id="2687452at2759"/>
<dbReference type="Gene3D" id="3.30.160.60">
    <property type="entry name" value="Classic Zinc Finger"/>
    <property type="match status" value="1"/>
</dbReference>
<protein>
    <recommendedName>
        <fullName evidence="4">C2H2-type domain-containing protein</fullName>
    </recommendedName>
</protein>
<dbReference type="Proteomes" id="UP000235371">
    <property type="component" value="Unassembled WGS sequence"/>
</dbReference>
<accession>A0A2J6T2L1</accession>
<feature type="compositionally biased region" description="Polar residues" evidence="1">
    <location>
        <begin position="1"/>
        <end position="18"/>
    </location>
</feature>
<evidence type="ECO:0000313" key="3">
    <source>
        <dbReference type="Proteomes" id="UP000235371"/>
    </source>
</evidence>
<evidence type="ECO:0008006" key="4">
    <source>
        <dbReference type="Google" id="ProtNLM"/>
    </source>
</evidence>
<keyword evidence="3" id="KW-1185">Reference proteome</keyword>
<evidence type="ECO:0000256" key="1">
    <source>
        <dbReference type="SAM" id="MobiDB-lite"/>
    </source>
</evidence>
<organism evidence="2 3">
    <name type="scientific">Hyaloscypha bicolor E</name>
    <dbReference type="NCBI Taxonomy" id="1095630"/>
    <lineage>
        <taxon>Eukaryota</taxon>
        <taxon>Fungi</taxon>
        <taxon>Dikarya</taxon>
        <taxon>Ascomycota</taxon>
        <taxon>Pezizomycotina</taxon>
        <taxon>Leotiomycetes</taxon>
        <taxon>Helotiales</taxon>
        <taxon>Hyaloscyphaceae</taxon>
        <taxon>Hyaloscypha</taxon>
        <taxon>Hyaloscypha bicolor</taxon>
    </lineage>
</organism>